<evidence type="ECO:0000259" key="2">
    <source>
        <dbReference type="PROSITE" id="PS51782"/>
    </source>
</evidence>
<dbReference type="STRING" id="1443111.Z949_3970"/>
<dbReference type="InterPro" id="IPR018392">
    <property type="entry name" value="LysM"/>
</dbReference>
<dbReference type="Gene3D" id="3.10.350.10">
    <property type="entry name" value="LysM domain"/>
    <property type="match status" value="1"/>
</dbReference>
<evidence type="ECO:0000313" key="4">
    <source>
        <dbReference type="Proteomes" id="UP000284407"/>
    </source>
</evidence>
<comment type="caution">
    <text evidence="3">The sequence shown here is derived from an EMBL/GenBank/DDBJ whole genome shotgun (WGS) entry which is preliminary data.</text>
</comment>
<dbReference type="AlphaFoldDB" id="A0A420DT47"/>
<feature type="domain" description="LysM" evidence="2">
    <location>
        <begin position="300"/>
        <end position="349"/>
    </location>
</feature>
<dbReference type="InterPro" id="IPR036779">
    <property type="entry name" value="LysM_dom_sf"/>
</dbReference>
<feature type="transmembrane region" description="Helical" evidence="1">
    <location>
        <begin position="73"/>
        <end position="93"/>
    </location>
</feature>
<protein>
    <submittedName>
        <fullName evidence="3">LysM domain-containing protein</fullName>
    </submittedName>
</protein>
<gene>
    <name evidence="3" type="ORF">C8N30_1941</name>
</gene>
<accession>A0A420DT47</accession>
<dbReference type="Pfam" id="PF01476">
    <property type="entry name" value="LysM"/>
    <property type="match status" value="1"/>
</dbReference>
<name>A0A420DT47_9RHOB</name>
<keyword evidence="1" id="KW-0472">Membrane</keyword>
<organism evidence="3 4">
    <name type="scientific">Sulfitobacter guttiformis</name>
    <dbReference type="NCBI Taxonomy" id="74349"/>
    <lineage>
        <taxon>Bacteria</taxon>
        <taxon>Pseudomonadati</taxon>
        <taxon>Pseudomonadota</taxon>
        <taxon>Alphaproteobacteria</taxon>
        <taxon>Rhodobacterales</taxon>
        <taxon>Roseobacteraceae</taxon>
        <taxon>Sulfitobacter</taxon>
    </lineage>
</organism>
<keyword evidence="1" id="KW-1133">Transmembrane helix</keyword>
<proteinExistence type="predicted"/>
<reference evidence="3 4" key="1">
    <citation type="submission" date="2018-09" db="EMBL/GenBank/DDBJ databases">
        <title>Genomic Encyclopedia of Archaeal and Bacterial Type Strains, Phase II (KMG-II): from individual species to whole genera.</title>
        <authorList>
            <person name="Goeker M."/>
        </authorList>
    </citation>
    <scope>NUCLEOTIDE SEQUENCE [LARGE SCALE GENOMIC DNA]</scope>
    <source>
        <strain evidence="3 4">DSM 11458</strain>
    </source>
</reference>
<evidence type="ECO:0000256" key="1">
    <source>
        <dbReference type="SAM" id="Phobius"/>
    </source>
</evidence>
<dbReference type="RefSeq" id="WP_025064269.1">
    <property type="nucleotide sequence ID" value="NZ_RAQK01000001.1"/>
</dbReference>
<dbReference type="SMART" id="SM00257">
    <property type="entry name" value="LysM"/>
    <property type="match status" value="1"/>
</dbReference>
<dbReference type="OrthoDB" id="370541at2"/>
<keyword evidence="4" id="KW-1185">Reference proteome</keyword>
<evidence type="ECO:0000313" key="3">
    <source>
        <dbReference type="EMBL" id="RKE97343.1"/>
    </source>
</evidence>
<dbReference type="EMBL" id="RAQK01000001">
    <property type="protein sequence ID" value="RKE97343.1"/>
    <property type="molecule type" value="Genomic_DNA"/>
</dbReference>
<keyword evidence="1" id="KW-0812">Transmembrane</keyword>
<sequence length="351" mass="37043">MKTRKPKISFNATPNVPAPDAQDYAAAATQTYSAAGDTWPAPAYPSASSTSGLGAYGQPPHSEKGFFVRNRRLGGMAAMVGLTLVLGFGAVFWTPFGDEEAGRQMAESTAFEASADADDTATRAIAVDLTNVSAAVAQPSEARGAASGLTAAVLASLTANGTTSAQQSGSTREPGNDALEVLSRNKIRLLHEAVLAGQYDIETYQQNGVTRVRLRAGDTSLANPYATVSLKKTMRAGEAEFANSLMTPEGDIDVDTMMFNLVQTSLYAEQTARATQAANGMSRKIFAASSARTDTLNNRRFYSVQAGDSLAYISLQFFGDPAAYVRILAANQSTLQSPDMIQIGQRLLIPG</sequence>
<dbReference type="PROSITE" id="PS51782">
    <property type="entry name" value="LYSM"/>
    <property type="match status" value="1"/>
</dbReference>
<dbReference type="Proteomes" id="UP000284407">
    <property type="component" value="Unassembled WGS sequence"/>
</dbReference>